<dbReference type="InterPro" id="IPR018060">
    <property type="entry name" value="HTH_AraC"/>
</dbReference>
<dbReference type="InterPro" id="IPR003313">
    <property type="entry name" value="AraC-bd"/>
</dbReference>
<dbReference type="GO" id="GO:0043565">
    <property type="term" value="F:sequence-specific DNA binding"/>
    <property type="evidence" value="ECO:0007669"/>
    <property type="project" value="InterPro"/>
</dbReference>
<dbReference type="InterPro" id="IPR011051">
    <property type="entry name" value="RmlC_Cupin_sf"/>
</dbReference>
<dbReference type="GO" id="GO:0003700">
    <property type="term" value="F:DNA-binding transcription factor activity"/>
    <property type="evidence" value="ECO:0007669"/>
    <property type="project" value="InterPro"/>
</dbReference>
<dbReference type="Pfam" id="PF02311">
    <property type="entry name" value="AraC_binding"/>
    <property type="match status" value="1"/>
</dbReference>
<dbReference type="PATRIC" id="fig|1354264.4.peg.1327"/>
<protein>
    <submittedName>
        <fullName evidence="5">L-rhamnose operon regulatory protein</fullName>
    </submittedName>
</protein>
<dbReference type="SUPFAM" id="SSF46689">
    <property type="entry name" value="Homeodomain-like"/>
    <property type="match status" value="1"/>
</dbReference>
<evidence type="ECO:0000256" key="3">
    <source>
        <dbReference type="ARBA" id="ARBA00023163"/>
    </source>
</evidence>
<reference evidence="5 6" key="1">
    <citation type="submission" date="2016-04" db="EMBL/GenBank/DDBJ databases">
        <title>ATOL: Assembling a taxonomically balanced genome-scale reconstruction of the evolutionary history of the Enterobacteriaceae.</title>
        <authorList>
            <person name="Plunkett G.III."/>
            <person name="Neeno-Eckwall E.C."/>
            <person name="Glasner J.D."/>
            <person name="Perna N.T."/>
        </authorList>
    </citation>
    <scope>NUCLEOTIDE SEQUENCE [LARGE SCALE GENOMIC DNA]</scope>
    <source>
        <strain evidence="5 6">ATCC 51603</strain>
    </source>
</reference>
<dbReference type="InterPro" id="IPR018062">
    <property type="entry name" value="HTH_AraC-typ_CS"/>
</dbReference>
<dbReference type="Gene3D" id="1.10.10.60">
    <property type="entry name" value="Homeodomain-like"/>
    <property type="match status" value="1"/>
</dbReference>
<dbReference type="PANTHER" id="PTHR46796">
    <property type="entry name" value="HTH-TYPE TRANSCRIPTIONAL ACTIVATOR RHAS-RELATED"/>
    <property type="match status" value="1"/>
</dbReference>
<dbReference type="InterPro" id="IPR009057">
    <property type="entry name" value="Homeodomain-like_sf"/>
</dbReference>
<sequence>MKIMLAQDYFLSDTHAFSLFSSRDQEMADIHGHDFHEIVIVKEGCGFHIINDRVNLVFKGDFFFVSANDIHYYESTRHLSLINILLRRDGEFQFVKSLLPLLIQLQMQTRERPSSLNEAALARVVQLAAEIHSKTDDDYDSTYFVTTEAILLTIVGMLMESSVRLPRGGRYDDKKRRLLCSIRDNLQHDVIWEHLAEECAIPKRTLYRFIKEFTGFTPEQFVQRYRLLKAQEMLRTTERSVASIARACGFSSLPRLTEAYSRFFQHSPSAEREKRTVA</sequence>
<name>A0A1B7K4L5_9ENTR</name>
<gene>
    <name evidence="5" type="ORF">M989_01267</name>
</gene>
<accession>A0A1B7K4L5</accession>
<dbReference type="RefSeq" id="WP_064543463.1">
    <property type="nucleotide sequence ID" value="NZ_LXEU01000030.1"/>
</dbReference>
<dbReference type="PANTHER" id="PTHR46796:SF13">
    <property type="entry name" value="HTH-TYPE TRANSCRIPTIONAL ACTIVATOR RHAS"/>
    <property type="match status" value="1"/>
</dbReference>
<keyword evidence="3" id="KW-0804">Transcription</keyword>
<evidence type="ECO:0000259" key="4">
    <source>
        <dbReference type="PROSITE" id="PS01124"/>
    </source>
</evidence>
<organism evidence="5 6">
    <name type="scientific">Kluyvera georgiana ATCC 51603</name>
    <dbReference type="NCBI Taxonomy" id="1354264"/>
    <lineage>
        <taxon>Bacteria</taxon>
        <taxon>Pseudomonadati</taxon>
        <taxon>Pseudomonadota</taxon>
        <taxon>Gammaproteobacteria</taxon>
        <taxon>Enterobacterales</taxon>
        <taxon>Enterobacteriaceae</taxon>
        <taxon>Kluyvera</taxon>
    </lineage>
</organism>
<dbReference type="SMART" id="SM00342">
    <property type="entry name" value="HTH_ARAC"/>
    <property type="match status" value="1"/>
</dbReference>
<dbReference type="Pfam" id="PF12833">
    <property type="entry name" value="HTH_18"/>
    <property type="match status" value="1"/>
</dbReference>
<dbReference type="PROSITE" id="PS01124">
    <property type="entry name" value="HTH_ARAC_FAMILY_2"/>
    <property type="match status" value="1"/>
</dbReference>
<dbReference type="InterPro" id="IPR014710">
    <property type="entry name" value="RmlC-like_jellyroll"/>
</dbReference>
<dbReference type="Proteomes" id="UP000078386">
    <property type="component" value="Unassembled WGS sequence"/>
</dbReference>
<feature type="domain" description="HTH araC/xylS-type" evidence="4">
    <location>
        <begin position="176"/>
        <end position="274"/>
    </location>
</feature>
<dbReference type="EMBL" id="LXEU01000030">
    <property type="protein sequence ID" value="OAT55095.1"/>
    <property type="molecule type" value="Genomic_DNA"/>
</dbReference>
<dbReference type="PROSITE" id="PS00041">
    <property type="entry name" value="HTH_ARAC_FAMILY_1"/>
    <property type="match status" value="1"/>
</dbReference>
<dbReference type="InterPro" id="IPR050204">
    <property type="entry name" value="AraC_XylS_family_regulators"/>
</dbReference>
<keyword evidence="1" id="KW-0805">Transcription regulation</keyword>
<evidence type="ECO:0000256" key="1">
    <source>
        <dbReference type="ARBA" id="ARBA00023015"/>
    </source>
</evidence>
<dbReference type="Gene3D" id="2.60.120.10">
    <property type="entry name" value="Jelly Rolls"/>
    <property type="match status" value="1"/>
</dbReference>
<keyword evidence="2" id="KW-0238">DNA-binding</keyword>
<evidence type="ECO:0000313" key="5">
    <source>
        <dbReference type="EMBL" id="OAT55095.1"/>
    </source>
</evidence>
<dbReference type="SUPFAM" id="SSF51182">
    <property type="entry name" value="RmlC-like cupins"/>
    <property type="match status" value="1"/>
</dbReference>
<evidence type="ECO:0000256" key="2">
    <source>
        <dbReference type="ARBA" id="ARBA00023125"/>
    </source>
</evidence>
<comment type="caution">
    <text evidence="5">The sequence shown here is derived from an EMBL/GenBank/DDBJ whole genome shotgun (WGS) entry which is preliminary data.</text>
</comment>
<keyword evidence="6" id="KW-1185">Reference proteome</keyword>
<evidence type="ECO:0000313" key="6">
    <source>
        <dbReference type="Proteomes" id="UP000078386"/>
    </source>
</evidence>
<dbReference type="AlphaFoldDB" id="A0A1B7K4L5"/>
<proteinExistence type="predicted"/>